<proteinExistence type="predicted"/>
<sequence>MGPGILEGLLPRAKRVFANGKIKWQWVFFFSLLFFLVFFLFLLTVATTCVTSTGGPGRLLFPFFYYYLIYLRLFLRNKRKIAHFVIMMTHTHIHTYTCSFVLFSLRGRCCCFLCSLCR</sequence>
<keyword evidence="1" id="KW-0812">Transmembrane</keyword>
<organism evidence="2 3">
    <name type="scientific">Bombardia bombarda</name>
    <dbReference type="NCBI Taxonomy" id="252184"/>
    <lineage>
        <taxon>Eukaryota</taxon>
        <taxon>Fungi</taxon>
        <taxon>Dikarya</taxon>
        <taxon>Ascomycota</taxon>
        <taxon>Pezizomycotina</taxon>
        <taxon>Sordariomycetes</taxon>
        <taxon>Sordariomycetidae</taxon>
        <taxon>Sordariales</taxon>
        <taxon>Lasiosphaeriaceae</taxon>
        <taxon>Bombardia</taxon>
    </lineage>
</organism>
<evidence type="ECO:0000256" key="1">
    <source>
        <dbReference type="SAM" id="Phobius"/>
    </source>
</evidence>
<name>A0AA40C8P5_9PEZI</name>
<dbReference type="Proteomes" id="UP001174934">
    <property type="component" value="Unassembled WGS sequence"/>
</dbReference>
<protein>
    <submittedName>
        <fullName evidence="2">Uncharacterized protein</fullName>
    </submittedName>
</protein>
<evidence type="ECO:0000313" key="3">
    <source>
        <dbReference type="Proteomes" id="UP001174934"/>
    </source>
</evidence>
<dbReference type="EMBL" id="JAULSR010000002">
    <property type="protein sequence ID" value="KAK0629105.1"/>
    <property type="molecule type" value="Genomic_DNA"/>
</dbReference>
<keyword evidence="1" id="KW-0472">Membrane</keyword>
<comment type="caution">
    <text evidence="2">The sequence shown here is derived from an EMBL/GenBank/DDBJ whole genome shotgun (WGS) entry which is preliminary data.</text>
</comment>
<feature type="transmembrane region" description="Helical" evidence="1">
    <location>
        <begin position="59"/>
        <end position="75"/>
    </location>
</feature>
<keyword evidence="1" id="KW-1133">Transmembrane helix</keyword>
<gene>
    <name evidence="2" type="ORF">B0T17DRAFT_524676</name>
</gene>
<feature type="transmembrane region" description="Helical" evidence="1">
    <location>
        <begin position="24"/>
        <end position="47"/>
    </location>
</feature>
<evidence type="ECO:0000313" key="2">
    <source>
        <dbReference type="EMBL" id="KAK0629105.1"/>
    </source>
</evidence>
<dbReference type="AlphaFoldDB" id="A0AA40C8P5"/>
<reference evidence="2" key="1">
    <citation type="submission" date="2023-06" db="EMBL/GenBank/DDBJ databases">
        <title>Genome-scale phylogeny and comparative genomics of the fungal order Sordariales.</title>
        <authorList>
            <consortium name="Lawrence Berkeley National Laboratory"/>
            <person name="Hensen N."/>
            <person name="Bonometti L."/>
            <person name="Westerberg I."/>
            <person name="Brannstrom I.O."/>
            <person name="Guillou S."/>
            <person name="Cros-Aarteil S."/>
            <person name="Calhoun S."/>
            <person name="Haridas S."/>
            <person name="Kuo A."/>
            <person name="Mondo S."/>
            <person name="Pangilinan J."/>
            <person name="Riley R."/>
            <person name="LaButti K."/>
            <person name="Andreopoulos B."/>
            <person name="Lipzen A."/>
            <person name="Chen C."/>
            <person name="Yanf M."/>
            <person name="Daum C."/>
            <person name="Ng V."/>
            <person name="Clum A."/>
            <person name="Steindorff A."/>
            <person name="Ohm R."/>
            <person name="Martin F."/>
            <person name="Silar P."/>
            <person name="Natvig D."/>
            <person name="Lalanne C."/>
            <person name="Gautier V."/>
            <person name="Ament-velasquez S.L."/>
            <person name="Kruys A."/>
            <person name="Hutchinson M.I."/>
            <person name="Powell A.J."/>
            <person name="Barry K."/>
            <person name="Miller A.N."/>
            <person name="Grigoriev I.V."/>
            <person name="Debuchy R."/>
            <person name="Gladieux P."/>
            <person name="Thoren M.H."/>
            <person name="Johannesson H."/>
        </authorList>
    </citation>
    <scope>NUCLEOTIDE SEQUENCE</scope>
    <source>
        <strain evidence="2">SMH3391-2</strain>
    </source>
</reference>
<keyword evidence="3" id="KW-1185">Reference proteome</keyword>
<accession>A0AA40C8P5</accession>